<keyword evidence="5 11" id="KW-0067">ATP-binding</keyword>
<dbReference type="PANTHER" id="PTHR11070:SF2">
    <property type="entry name" value="ATP-DEPENDENT DNA HELICASE SRS2"/>
    <property type="match status" value="1"/>
</dbReference>
<evidence type="ECO:0000256" key="9">
    <source>
        <dbReference type="ARBA" id="ARBA00034808"/>
    </source>
</evidence>
<gene>
    <name evidence="14" type="ORF">BED47_07600</name>
</gene>
<evidence type="ECO:0000256" key="4">
    <source>
        <dbReference type="ARBA" id="ARBA00022806"/>
    </source>
</evidence>
<feature type="binding site" evidence="11">
    <location>
        <begin position="22"/>
        <end position="29"/>
    </location>
    <ligand>
        <name>ATP</name>
        <dbReference type="ChEBI" id="CHEBI:30616"/>
    </ligand>
</feature>
<feature type="domain" description="UvrD-like helicase ATP-binding" evidence="12">
    <location>
        <begin position="1"/>
        <end position="331"/>
    </location>
</feature>
<keyword evidence="6" id="KW-0238">DNA-binding</keyword>
<comment type="catalytic activity">
    <reaction evidence="10">
        <text>ATP + H2O = ADP + phosphate + H(+)</text>
        <dbReference type="Rhea" id="RHEA:13065"/>
        <dbReference type="ChEBI" id="CHEBI:15377"/>
        <dbReference type="ChEBI" id="CHEBI:15378"/>
        <dbReference type="ChEBI" id="CHEBI:30616"/>
        <dbReference type="ChEBI" id="CHEBI:43474"/>
        <dbReference type="ChEBI" id="CHEBI:456216"/>
        <dbReference type="EC" id="5.6.2.4"/>
    </reaction>
</comment>
<dbReference type="EC" id="5.6.2.4" evidence="9"/>
<evidence type="ECO:0000259" key="13">
    <source>
        <dbReference type="PROSITE" id="PS51217"/>
    </source>
</evidence>
<evidence type="ECO:0000256" key="8">
    <source>
        <dbReference type="ARBA" id="ARBA00034617"/>
    </source>
</evidence>
<dbReference type="PROSITE" id="PS51198">
    <property type="entry name" value="UVRD_HELICASE_ATP_BIND"/>
    <property type="match status" value="1"/>
</dbReference>
<evidence type="ECO:0000256" key="11">
    <source>
        <dbReference type="PROSITE-ProRule" id="PRU00560"/>
    </source>
</evidence>
<dbReference type="Pfam" id="PF00580">
    <property type="entry name" value="UvrD-helicase"/>
    <property type="match status" value="1"/>
</dbReference>
<dbReference type="InterPro" id="IPR027417">
    <property type="entry name" value="P-loop_NTPase"/>
</dbReference>
<keyword evidence="4 11" id="KW-0347">Helicase</keyword>
<proteinExistence type="inferred from homology"/>
<dbReference type="RefSeq" id="WP_069034269.1">
    <property type="nucleotide sequence ID" value="NZ_MDKC01000023.1"/>
</dbReference>
<evidence type="ECO:0000256" key="6">
    <source>
        <dbReference type="ARBA" id="ARBA00023125"/>
    </source>
</evidence>
<dbReference type="InterPro" id="IPR014017">
    <property type="entry name" value="DNA_helicase_UvrD-like_C"/>
</dbReference>
<comment type="similarity">
    <text evidence="1">Belongs to the helicase family. UvrD subfamily.</text>
</comment>
<evidence type="ECO:0000259" key="12">
    <source>
        <dbReference type="PROSITE" id="PS51198"/>
    </source>
</evidence>
<name>A0ABX2ZSS3_9BACI</name>
<evidence type="ECO:0000313" key="15">
    <source>
        <dbReference type="Proteomes" id="UP000094580"/>
    </source>
</evidence>
<evidence type="ECO:0000313" key="14">
    <source>
        <dbReference type="EMBL" id="ODG91509.1"/>
    </source>
</evidence>
<dbReference type="Pfam" id="PF13361">
    <property type="entry name" value="UvrD_C"/>
    <property type="match status" value="2"/>
</dbReference>
<dbReference type="InterPro" id="IPR014016">
    <property type="entry name" value="UvrD-like_ATP-bd"/>
</dbReference>
<dbReference type="Proteomes" id="UP000094580">
    <property type="component" value="Unassembled WGS sequence"/>
</dbReference>
<dbReference type="EMBL" id="MDKC01000023">
    <property type="protein sequence ID" value="ODG91509.1"/>
    <property type="molecule type" value="Genomic_DNA"/>
</dbReference>
<dbReference type="PROSITE" id="PS51217">
    <property type="entry name" value="UVRD_HELICASE_CTER"/>
    <property type="match status" value="1"/>
</dbReference>
<dbReference type="InterPro" id="IPR013986">
    <property type="entry name" value="DExx_box_DNA_helicase_dom_sf"/>
</dbReference>
<protein>
    <recommendedName>
        <fullName evidence="9">DNA 3'-5' helicase</fullName>
        <ecNumber evidence="9">5.6.2.4</ecNumber>
    </recommendedName>
</protein>
<feature type="domain" description="UvrD-like helicase C-terminal" evidence="13">
    <location>
        <begin position="332"/>
        <end position="584"/>
    </location>
</feature>
<evidence type="ECO:0000256" key="2">
    <source>
        <dbReference type="ARBA" id="ARBA00022741"/>
    </source>
</evidence>
<evidence type="ECO:0000256" key="7">
    <source>
        <dbReference type="ARBA" id="ARBA00023235"/>
    </source>
</evidence>
<dbReference type="Gene3D" id="3.40.50.300">
    <property type="entry name" value="P-loop containing nucleotide triphosphate hydrolases"/>
    <property type="match status" value="3"/>
</dbReference>
<evidence type="ECO:0000256" key="5">
    <source>
        <dbReference type="ARBA" id="ARBA00022840"/>
    </source>
</evidence>
<dbReference type="PANTHER" id="PTHR11070">
    <property type="entry name" value="UVRD / RECB / PCRA DNA HELICASE FAMILY MEMBER"/>
    <property type="match status" value="1"/>
</dbReference>
<evidence type="ECO:0000256" key="10">
    <source>
        <dbReference type="ARBA" id="ARBA00048988"/>
    </source>
</evidence>
<dbReference type="Gene3D" id="1.10.10.160">
    <property type="match status" value="1"/>
</dbReference>
<comment type="caution">
    <text evidence="14">The sequence shown here is derived from an EMBL/GenBank/DDBJ whole genome shotgun (WGS) entry which is preliminary data.</text>
</comment>
<dbReference type="InterPro" id="IPR000212">
    <property type="entry name" value="DNA_helicase_UvrD/REP"/>
</dbReference>
<dbReference type="CDD" id="cd17932">
    <property type="entry name" value="DEXQc_UvrD"/>
    <property type="match status" value="1"/>
</dbReference>
<evidence type="ECO:0000256" key="1">
    <source>
        <dbReference type="ARBA" id="ARBA00009922"/>
    </source>
</evidence>
<organism evidence="14 15">
    <name type="scientific">Gottfriedia luciferensis</name>
    <dbReference type="NCBI Taxonomy" id="178774"/>
    <lineage>
        <taxon>Bacteria</taxon>
        <taxon>Bacillati</taxon>
        <taxon>Bacillota</taxon>
        <taxon>Bacilli</taxon>
        <taxon>Bacillales</taxon>
        <taxon>Bacillaceae</taxon>
        <taxon>Gottfriedia</taxon>
    </lineage>
</organism>
<keyword evidence="15" id="KW-1185">Reference proteome</keyword>
<sequence>MKLTKEQQIVVEKDEKIVLVKAGAGTGKTEVLARKILHLLEKNVNLSITDFAIITFTNKATDNLKSRIKDYLYSKWQGSSGQEKIRFRYELENINSANISTIHKFCKYILNQAGPISEHNYSYSSNYSIKNNVLDLTIKLSIEEFIQEKKNLNKSIVTFNYIQVYEFEKYIKQAFNQIKSKGYNLEKVIEIFPPVLEDHRNKKEIREEFNLVLKKVNKKYYNLKNRSIDTEELLEYTFQLLKNNKWIVEELQNSIKYLFIDEFQDTSMYQTEIVRLICNSNEKSPNLFLVGDAKQSIYKFRGADQSSYNKTANWVGTIGSVLPLNTNFRSTPELIQLVNVIFQSIREKFPIISFKPENLRIPEFKFKPEIDIKSAYEWILIDKEADYSEEVTKYVQKLIVEGENPGNIAILFRKNRSMLSYAKKLKELNVSYSLVGAGDFYVQKEVIDCYKVLKYYTSFKNEILELEVLESKFFNNNKDLLLTFVSKLDNQSAIQELTPAQFLDMLFSISKINTIMNQQEYANLLKLKELVRKLNKQENIGIYACADWLSIQINSNIEETQATIVENMYKKNEVELITIHKAKGLEFPIVILPELDQPYGKFIKNPSILVDNKLGLGFYYRAYNGNYVELKSSNYDSIIDQYETDLYSEELRVLYVALTRAEEKLVFFGRNSCPSQESCFQNWLDCIKPFY</sequence>
<keyword evidence="3 11" id="KW-0378">Hydrolase</keyword>
<comment type="catalytic activity">
    <reaction evidence="8">
        <text>Couples ATP hydrolysis with the unwinding of duplex DNA by translocating in the 3'-5' direction.</text>
        <dbReference type="EC" id="5.6.2.4"/>
    </reaction>
</comment>
<reference evidence="14 15" key="1">
    <citation type="submission" date="2016-07" db="EMBL/GenBank/DDBJ databases">
        <authorList>
            <person name="Townsley L."/>
            <person name="Shank E.A."/>
        </authorList>
    </citation>
    <scope>NUCLEOTIDE SEQUENCE [LARGE SCALE GENOMIC DNA]</scope>
    <source>
        <strain evidence="14 15">CH01</strain>
    </source>
</reference>
<evidence type="ECO:0000256" key="3">
    <source>
        <dbReference type="ARBA" id="ARBA00022801"/>
    </source>
</evidence>
<dbReference type="SUPFAM" id="SSF52540">
    <property type="entry name" value="P-loop containing nucleoside triphosphate hydrolases"/>
    <property type="match status" value="1"/>
</dbReference>
<keyword evidence="7" id="KW-0413">Isomerase</keyword>
<accession>A0ABX2ZSS3</accession>
<keyword evidence="2 11" id="KW-0547">Nucleotide-binding</keyword>